<evidence type="ECO:0000313" key="2">
    <source>
        <dbReference type="EMBL" id="OSY51991.1"/>
    </source>
</evidence>
<reference evidence="2 3" key="1">
    <citation type="submission" date="2016-09" db="EMBL/GenBank/DDBJ databases">
        <title>Streptomyces fradiae DSM40063, a candidate organism with high potential of specific P450 cytochromes.</title>
        <authorList>
            <person name="Grumaz C."/>
            <person name="Vainshtein Y."/>
            <person name="Kirstahler P."/>
            <person name="Sohn K."/>
        </authorList>
    </citation>
    <scope>NUCLEOTIDE SEQUENCE [LARGE SCALE GENOMIC DNA]</scope>
    <source>
        <strain evidence="2 3">DSM 40063</strain>
    </source>
</reference>
<dbReference type="AlphaFoldDB" id="A0A1Y2NXQ2"/>
<evidence type="ECO:0000313" key="3">
    <source>
        <dbReference type="Proteomes" id="UP000194318"/>
    </source>
</evidence>
<feature type="region of interest" description="Disordered" evidence="1">
    <location>
        <begin position="176"/>
        <end position="225"/>
    </location>
</feature>
<dbReference type="Proteomes" id="UP000194318">
    <property type="component" value="Unassembled WGS sequence"/>
</dbReference>
<dbReference type="EMBL" id="MIFZ01000208">
    <property type="protein sequence ID" value="OSY51991.1"/>
    <property type="molecule type" value="Genomic_DNA"/>
</dbReference>
<feature type="region of interest" description="Disordered" evidence="1">
    <location>
        <begin position="135"/>
        <end position="157"/>
    </location>
</feature>
<organism evidence="2 3">
    <name type="scientific">Streptomyces fradiae ATCC 10745 = DSM 40063</name>
    <dbReference type="NCBI Taxonomy" id="1319510"/>
    <lineage>
        <taxon>Bacteria</taxon>
        <taxon>Bacillati</taxon>
        <taxon>Actinomycetota</taxon>
        <taxon>Actinomycetes</taxon>
        <taxon>Kitasatosporales</taxon>
        <taxon>Streptomycetaceae</taxon>
        <taxon>Streptomyces</taxon>
    </lineage>
</organism>
<accession>A0A1Y2NXQ2</accession>
<name>A0A1Y2NXQ2_STRFR</name>
<feature type="region of interest" description="Disordered" evidence="1">
    <location>
        <begin position="39"/>
        <end position="67"/>
    </location>
</feature>
<protein>
    <submittedName>
        <fullName evidence="2">Uncharacterized protein</fullName>
    </submittedName>
</protein>
<feature type="region of interest" description="Disordered" evidence="1">
    <location>
        <begin position="90"/>
        <end position="120"/>
    </location>
</feature>
<comment type="caution">
    <text evidence="2">The sequence shown here is derived from an EMBL/GenBank/DDBJ whole genome shotgun (WGS) entry which is preliminary data.</text>
</comment>
<gene>
    <name evidence="2" type="ORF">BG846_02365</name>
</gene>
<proteinExistence type="predicted"/>
<evidence type="ECO:0000256" key="1">
    <source>
        <dbReference type="SAM" id="MobiDB-lite"/>
    </source>
</evidence>
<sequence length="225" mass="23797">MCGRGSPSGRKVPTDSTRWAAAQIVASVGPYRFHRARAGSCSRSAVAGDRASPPERTVSEACGVQPVPSSRRHRLGVAWATETRLASSASRYGSAAVSREARTTVAPTVSGRSSSSREMSKATVVWARTVSSAVTPRRPPMPVRKSASAPWPISTPFGSPVEPLVKRVYARSAAVTRGGTAWAAPSGSGTRRAGPRDAPRSWVRASVRMSSQSETSTYRRSRSTG</sequence>